<feature type="compositionally biased region" description="Polar residues" evidence="1">
    <location>
        <begin position="1"/>
        <end position="11"/>
    </location>
</feature>
<accession>A0A843VIS3</accession>
<feature type="compositionally biased region" description="Basic and acidic residues" evidence="1">
    <location>
        <begin position="14"/>
        <end position="24"/>
    </location>
</feature>
<protein>
    <submittedName>
        <fullName evidence="2">Uncharacterized protein</fullName>
    </submittedName>
</protein>
<name>A0A843VIS3_COLES</name>
<comment type="caution">
    <text evidence="2">The sequence shown here is derived from an EMBL/GenBank/DDBJ whole genome shotgun (WGS) entry which is preliminary data.</text>
</comment>
<feature type="compositionally biased region" description="Basic and acidic residues" evidence="1">
    <location>
        <begin position="69"/>
        <end position="87"/>
    </location>
</feature>
<organism evidence="2 3">
    <name type="scientific">Colocasia esculenta</name>
    <name type="common">Wild taro</name>
    <name type="synonym">Arum esculentum</name>
    <dbReference type="NCBI Taxonomy" id="4460"/>
    <lineage>
        <taxon>Eukaryota</taxon>
        <taxon>Viridiplantae</taxon>
        <taxon>Streptophyta</taxon>
        <taxon>Embryophyta</taxon>
        <taxon>Tracheophyta</taxon>
        <taxon>Spermatophyta</taxon>
        <taxon>Magnoliopsida</taxon>
        <taxon>Liliopsida</taxon>
        <taxon>Araceae</taxon>
        <taxon>Aroideae</taxon>
        <taxon>Colocasieae</taxon>
        <taxon>Colocasia</taxon>
    </lineage>
</organism>
<evidence type="ECO:0000313" key="3">
    <source>
        <dbReference type="Proteomes" id="UP000652761"/>
    </source>
</evidence>
<evidence type="ECO:0000313" key="2">
    <source>
        <dbReference type="EMBL" id="MQL93204.1"/>
    </source>
</evidence>
<reference evidence="2" key="1">
    <citation type="submission" date="2017-07" db="EMBL/GenBank/DDBJ databases">
        <title>Taro Niue Genome Assembly and Annotation.</title>
        <authorList>
            <person name="Atibalentja N."/>
            <person name="Keating K."/>
            <person name="Fields C.J."/>
        </authorList>
    </citation>
    <scope>NUCLEOTIDE SEQUENCE</scope>
    <source>
        <strain evidence="2">Niue_2</strain>
        <tissue evidence="2">Leaf</tissue>
    </source>
</reference>
<sequence>MVDQVTSTLYTLDTRQDRSDRRDSGQVCQKSSRDATRHRDKIAMPTPRDGQGGSWDFFIRRGEEREKALASRRRAEERRQGEEEEGKRRRSACCDPEDGAKGPRGPGLTSHPPYDISSPK</sequence>
<dbReference type="AlphaFoldDB" id="A0A843VIS3"/>
<dbReference type="Proteomes" id="UP000652761">
    <property type="component" value="Unassembled WGS sequence"/>
</dbReference>
<proteinExistence type="predicted"/>
<dbReference type="EMBL" id="NMUH01001530">
    <property type="protein sequence ID" value="MQL93204.1"/>
    <property type="molecule type" value="Genomic_DNA"/>
</dbReference>
<feature type="region of interest" description="Disordered" evidence="1">
    <location>
        <begin position="69"/>
        <end position="120"/>
    </location>
</feature>
<feature type="region of interest" description="Disordered" evidence="1">
    <location>
        <begin position="1"/>
        <end position="55"/>
    </location>
</feature>
<gene>
    <name evidence="2" type="ORF">Taro_025844</name>
</gene>
<keyword evidence="3" id="KW-1185">Reference proteome</keyword>
<evidence type="ECO:0000256" key="1">
    <source>
        <dbReference type="SAM" id="MobiDB-lite"/>
    </source>
</evidence>